<evidence type="ECO:0000313" key="2">
    <source>
        <dbReference type="Proteomes" id="UP000699462"/>
    </source>
</evidence>
<dbReference type="Pfam" id="PF10257">
    <property type="entry name" value="RAI16-like"/>
    <property type="match status" value="1"/>
</dbReference>
<keyword evidence="2" id="KW-1185">Reference proteome</keyword>
<evidence type="ECO:0000313" key="1">
    <source>
        <dbReference type="EMBL" id="KAF8560525.1"/>
    </source>
</evidence>
<proteinExistence type="predicted"/>
<dbReference type="EMBL" id="JTDF01022427">
    <property type="protein sequence ID" value="KAF8560525.1"/>
    <property type="molecule type" value="Genomic_DNA"/>
</dbReference>
<reference evidence="1 2" key="1">
    <citation type="submission" date="2019-07" db="EMBL/GenBank/DDBJ databases">
        <title>Annotation for the trematode Paragonimus westermani.</title>
        <authorList>
            <person name="Choi Y.-J."/>
        </authorList>
    </citation>
    <scope>NUCLEOTIDE SEQUENCE [LARGE SCALE GENOMIC DNA]</scope>
    <source>
        <strain evidence="1">180907_Pwestermani</strain>
    </source>
</reference>
<name>A0A8T0CY21_9TREM</name>
<dbReference type="Proteomes" id="UP000699462">
    <property type="component" value="Unassembled WGS sequence"/>
</dbReference>
<comment type="caution">
    <text evidence="1">The sequence shown here is derived from an EMBL/GenBank/DDBJ whole genome shotgun (WGS) entry which is preliminary data.</text>
</comment>
<dbReference type="AlphaFoldDB" id="A0A8T0CY21"/>
<dbReference type="InterPro" id="IPR019384">
    <property type="entry name" value="FHIP"/>
</dbReference>
<gene>
    <name evidence="1" type="ORF">P879_09804</name>
</gene>
<organism evidence="1 2">
    <name type="scientific">Paragonimus westermani</name>
    <dbReference type="NCBI Taxonomy" id="34504"/>
    <lineage>
        <taxon>Eukaryota</taxon>
        <taxon>Metazoa</taxon>
        <taxon>Spiralia</taxon>
        <taxon>Lophotrochozoa</taxon>
        <taxon>Platyhelminthes</taxon>
        <taxon>Trematoda</taxon>
        <taxon>Digenea</taxon>
        <taxon>Plagiorchiida</taxon>
        <taxon>Troglotremata</taxon>
        <taxon>Troglotrematidae</taxon>
        <taxon>Paragonimus</taxon>
    </lineage>
</organism>
<dbReference type="PANTHER" id="PTHR21705:SF11">
    <property type="entry name" value="FHIP FAMILY PROTEIN CG3558"/>
    <property type="match status" value="1"/>
</dbReference>
<sequence>MTGSHDSYPILTSLINRLNANSALGLVTLSLFRTILEFHCEDVMYQLIFR</sequence>
<accession>A0A8T0CY21</accession>
<dbReference type="OrthoDB" id="6287422at2759"/>
<protein>
    <submittedName>
        <fullName evidence="1">Uncharacterized protein</fullName>
    </submittedName>
</protein>
<dbReference type="PANTHER" id="PTHR21705">
    <property type="entry name" value="RAI16 PROTEIN-RELATED"/>
    <property type="match status" value="1"/>
</dbReference>